<dbReference type="GO" id="GO:0030980">
    <property type="term" value="P:alpha-glucan catabolic process"/>
    <property type="evidence" value="ECO:0007669"/>
    <property type="project" value="TreeGrafter"/>
</dbReference>
<dbReference type="GO" id="GO:0005992">
    <property type="term" value="P:trehalose biosynthetic process"/>
    <property type="evidence" value="ECO:0007669"/>
    <property type="project" value="TreeGrafter"/>
</dbReference>
<organism evidence="2 3">
    <name type="scientific">Legionella jordanis</name>
    <dbReference type="NCBI Taxonomy" id="456"/>
    <lineage>
        <taxon>Bacteria</taxon>
        <taxon>Pseudomonadati</taxon>
        <taxon>Pseudomonadota</taxon>
        <taxon>Gammaproteobacteria</taxon>
        <taxon>Legionellales</taxon>
        <taxon>Legionellaceae</taxon>
        <taxon>Legionella</taxon>
    </lineage>
</organism>
<dbReference type="NCBIfam" id="TIGR02401">
    <property type="entry name" value="trehalose_TreY"/>
    <property type="match status" value="1"/>
</dbReference>
<dbReference type="InterPro" id="IPR012767">
    <property type="entry name" value="Trehalose_TreY"/>
</dbReference>
<dbReference type="Proteomes" id="UP000055035">
    <property type="component" value="Unassembled WGS sequence"/>
</dbReference>
<name>A0A0W0VAJ1_9GAMM</name>
<proteinExistence type="predicted"/>
<dbReference type="STRING" id="456.Ljor_1428"/>
<dbReference type="SUPFAM" id="SSF51445">
    <property type="entry name" value="(Trans)glycosidases"/>
    <property type="match status" value="1"/>
</dbReference>
<gene>
    <name evidence="2" type="primary">treY</name>
    <name evidence="2" type="ORF">Ljor_1428</name>
</gene>
<dbReference type="OrthoDB" id="9761577at2"/>
<dbReference type="AlphaFoldDB" id="A0A0W0VAJ1"/>
<dbReference type="CDD" id="cd11336">
    <property type="entry name" value="AmyAc_MTSase"/>
    <property type="match status" value="1"/>
</dbReference>
<accession>A0A0W0VAJ1</accession>
<dbReference type="SMART" id="SM00642">
    <property type="entry name" value="Aamy"/>
    <property type="match status" value="1"/>
</dbReference>
<evidence type="ECO:0000313" key="2">
    <source>
        <dbReference type="EMBL" id="KTD17122.1"/>
    </source>
</evidence>
<dbReference type="EC" id="5.4.99.15" evidence="2"/>
<comment type="caution">
    <text evidence="2">The sequence shown here is derived from an EMBL/GenBank/DDBJ whole genome shotgun (WGS) entry which is preliminary data.</text>
</comment>
<dbReference type="InterPro" id="IPR006047">
    <property type="entry name" value="GH13_cat_dom"/>
</dbReference>
<evidence type="ECO:0000313" key="3">
    <source>
        <dbReference type="Proteomes" id="UP000055035"/>
    </source>
</evidence>
<dbReference type="GO" id="GO:0047470">
    <property type="term" value="F:(1,4)-alpha-D-glucan 1-alpha-D-glucosylmutase activity"/>
    <property type="evidence" value="ECO:0007669"/>
    <property type="project" value="UniProtKB-EC"/>
</dbReference>
<dbReference type="InterPro" id="IPR017853">
    <property type="entry name" value="GH"/>
</dbReference>
<sequence length="753" mass="87708">MHTPLATYRLQLNKQFNFEAVLALLPYFKQLGISDLYLSPILQAQPGSTHGYDVADFKKISDDLGGRQAFENLAKAAKQDGLSLCLDIVPNHMAATEHNPYWRDVLANGQSSKFSYLFDIRWDKSEQGKLRYRRFFDINELVCLNAEREDVFFETHGLILELIEQDLIQGLRVDHIDGLRKPKEYLERLRQAIGKPFFIVVEKILGYDETLPPSWPLAGTTGYEFLNQVNKLYVFDGNLPKLISIHDNFSGNTKTFHEIKEESLQLVISNLFEFEAKNLIAALDKLLSTYPTEDIRQFFLTFSQKMPIYRLYNDAALIYYQEKIIHQIIKHIPLRYENLSLLFQDLLLKFFPEDFKDKQKHWQSWRSSWEVFSGPVMAKGYEDTACYRYNVLLSLNEVGSSPEYYYSAGSLKHFHDANETRVKHWPHTMNASSTHDSKRSEDLRARLNALSEWAEDWDHLLGTLEQLNQHKKTNLLNQEAPDQSDEMLLYQTLLGVWPLKQDLGELQQRLNVFLNKALRERKQHTSWSAPNDQYEKACLFFTKALLDDDGFIKTLLPLQEKLAFYGMLNSLSQLILKSTAPGTPDFYQGNEVWRFDLVDPDNRQAIDFKALKNLFSDEPLHKLLNHWKDGEIKFNLTHRLLWLRHQFKDIFLRGDYQPLFAVGPLAQHIIAFSRKFKEQTLIVVTTRWFSQLIACNESWNPRRFTSEMITLPEAQCYKSLLGEKSMEFKGVNHSIQHLLSELPFTVLMSSSGE</sequence>
<dbReference type="PANTHER" id="PTHR10357">
    <property type="entry name" value="ALPHA-AMYLASE FAMILY MEMBER"/>
    <property type="match status" value="1"/>
</dbReference>
<dbReference type="EMBL" id="LNYJ01000011">
    <property type="protein sequence ID" value="KTD17122.1"/>
    <property type="molecule type" value="Genomic_DNA"/>
</dbReference>
<dbReference type="RefSeq" id="WP_058470917.1">
    <property type="nucleotide sequence ID" value="NZ_CAAAIC010000003.1"/>
</dbReference>
<dbReference type="PANTHER" id="PTHR10357:SF216">
    <property type="entry name" value="MALTOOLIGOSYL TREHALOSE SYNTHASE-RELATED"/>
    <property type="match status" value="1"/>
</dbReference>
<keyword evidence="2" id="KW-0413">Isomerase</keyword>
<dbReference type="PATRIC" id="fig|456.5.peg.1529"/>
<keyword evidence="3" id="KW-1185">Reference proteome</keyword>
<evidence type="ECO:0000259" key="1">
    <source>
        <dbReference type="SMART" id="SM00642"/>
    </source>
</evidence>
<protein>
    <submittedName>
        <fullName evidence="2">Maltooligosyl trehalose synthase</fullName>
        <ecNumber evidence="2">5.4.99.15</ecNumber>
    </submittedName>
</protein>
<dbReference type="Pfam" id="PF00128">
    <property type="entry name" value="Alpha-amylase"/>
    <property type="match status" value="1"/>
</dbReference>
<reference evidence="2 3" key="1">
    <citation type="submission" date="2015-11" db="EMBL/GenBank/DDBJ databases">
        <title>Genomic analysis of 38 Legionella species identifies large and diverse effector repertoires.</title>
        <authorList>
            <person name="Burstein D."/>
            <person name="Amaro F."/>
            <person name="Zusman T."/>
            <person name="Lifshitz Z."/>
            <person name="Cohen O."/>
            <person name="Gilbert J.A."/>
            <person name="Pupko T."/>
            <person name="Shuman H.A."/>
            <person name="Segal G."/>
        </authorList>
    </citation>
    <scope>NUCLEOTIDE SEQUENCE [LARGE SCALE GENOMIC DNA]</scope>
    <source>
        <strain evidence="2 3">BL-540</strain>
    </source>
</reference>
<feature type="domain" description="Glycosyl hydrolase family 13 catalytic" evidence="1">
    <location>
        <begin position="4"/>
        <end position="318"/>
    </location>
</feature>
<dbReference type="Gene3D" id="3.20.20.80">
    <property type="entry name" value="Glycosidases"/>
    <property type="match status" value="4"/>
</dbReference>